<evidence type="ECO:0000313" key="2">
    <source>
        <dbReference type="Proteomes" id="UP000004982"/>
    </source>
</evidence>
<proteinExistence type="predicted"/>
<name>A0AA36XIL6_9NEIS</name>
<dbReference type="EMBL" id="AFQE01000170">
    <property type="protein sequence ID" value="EGQ73196.1"/>
    <property type="molecule type" value="Genomic_DNA"/>
</dbReference>
<reference evidence="1 2" key="1">
    <citation type="submission" date="2011-05" db="EMBL/GenBank/DDBJ databases">
        <authorList>
            <person name="Muzny D."/>
            <person name="Qin X."/>
            <person name="Deng J."/>
            <person name="Jiang H."/>
            <person name="Liu Y."/>
            <person name="Qu J."/>
            <person name="Song X.-Z."/>
            <person name="Zhang L."/>
            <person name="Thornton R."/>
            <person name="Coyle M."/>
            <person name="Francisco L."/>
            <person name="Jackson L."/>
            <person name="Javaid M."/>
            <person name="Korchina V."/>
            <person name="Kovar C."/>
            <person name="Mata R."/>
            <person name="Mathew T."/>
            <person name="Ngo R."/>
            <person name="Nguyen L."/>
            <person name="Nguyen N."/>
            <person name="Okwuonu G."/>
            <person name="Ongeri F."/>
            <person name="Pham C."/>
            <person name="Simmons D."/>
            <person name="Wilczek-Boney K."/>
            <person name="Hale W."/>
            <person name="Jakkamsetti A."/>
            <person name="Pham P."/>
            <person name="Ruth R."/>
            <person name="San Lucas F."/>
            <person name="Warren J."/>
            <person name="Zhang J."/>
            <person name="Zhao Z."/>
            <person name="Zhou C."/>
            <person name="Zhu D."/>
            <person name="Lee S."/>
            <person name="Bess C."/>
            <person name="Blankenburg K."/>
            <person name="Forbes L."/>
            <person name="Fu Q."/>
            <person name="Gubbala S."/>
            <person name="Hirani K."/>
            <person name="Jayaseelan J.C."/>
            <person name="Lara F."/>
            <person name="Munidasa M."/>
            <person name="Palculict T."/>
            <person name="Patil S."/>
            <person name="Pu L.-L."/>
            <person name="Saada N."/>
            <person name="Tang L."/>
            <person name="Weissenberger G."/>
            <person name="Zhu Y."/>
            <person name="Hemphill L."/>
            <person name="Shang Y."/>
            <person name="Youmans B."/>
            <person name="Ayvaz T."/>
            <person name="Ross M."/>
            <person name="Santibanez J."/>
            <person name="Aqrawi P."/>
            <person name="Gross S."/>
            <person name="Joshi V."/>
            <person name="Fowler G."/>
            <person name="Nazareth L."/>
            <person name="Reid J."/>
            <person name="Worley K."/>
            <person name="Petrosino J."/>
            <person name="Highlander S."/>
            <person name="Gibbs R."/>
        </authorList>
    </citation>
    <scope>NUCLEOTIDE SEQUENCE [LARGE SCALE GENOMIC DNA]</scope>
    <source>
        <strain evidence="1 2">ATCC 33926</strain>
    </source>
</reference>
<dbReference type="Proteomes" id="UP000004982">
    <property type="component" value="Unassembled WGS sequence"/>
</dbReference>
<feature type="non-terminal residue" evidence="1">
    <location>
        <position position="92"/>
    </location>
</feature>
<organism evidence="1 2">
    <name type="scientific">Neisseria macacae ATCC 33926</name>
    <dbReference type="NCBI Taxonomy" id="997348"/>
    <lineage>
        <taxon>Bacteria</taxon>
        <taxon>Pseudomonadati</taxon>
        <taxon>Pseudomonadota</taxon>
        <taxon>Betaproteobacteria</taxon>
        <taxon>Neisseriales</taxon>
        <taxon>Neisseriaceae</taxon>
        <taxon>Neisseria</taxon>
    </lineage>
</organism>
<sequence length="92" mass="10516">MLTANEIVKKQMVQTTSKKIVRSSEKQKPRAYVPHVPYVKTEGFVQGVEPFWGFEKQPALFQVARKGVWEAIVHPTSELKVSSKLRIAYCIL</sequence>
<dbReference type="RefSeq" id="WP_003780553.1">
    <property type="nucleotide sequence ID" value="NZ_GL985653.1"/>
</dbReference>
<protein>
    <submittedName>
        <fullName evidence="1">Uncharacterized protein</fullName>
    </submittedName>
</protein>
<gene>
    <name evidence="1" type="ORF">HMPREF9418_2966</name>
</gene>
<evidence type="ECO:0000313" key="1">
    <source>
        <dbReference type="EMBL" id="EGQ73196.1"/>
    </source>
</evidence>
<comment type="caution">
    <text evidence="1">The sequence shown here is derived from an EMBL/GenBank/DDBJ whole genome shotgun (WGS) entry which is preliminary data.</text>
</comment>
<accession>A0AA36XIL6</accession>
<dbReference type="AlphaFoldDB" id="A0AA36XIL6"/>